<keyword evidence="10" id="KW-1185">Reference proteome</keyword>
<evidence type="ECO:0000256" key="2">
    <source>
        <dbReference type="ARBA" id="ARBA00022642"/>
    </source>
</evidence>
<evidence type="ECO:0000313" key="10">
    <source>
        <dbReference type="Proteomes" id="UP000464178"/>
    </source>
</evidence>
<keyword evidence="3" id="KW-0479">Metal-binding</keyword>
<dbReference type="RefSeq" id="WP_162671841.1">
    <property type="nucleotide sequence ID" value="NZ_LR593886.1"/>
</dbReference>
<gene>
    <name evidence="9" type="ORF">SOIL9_85700</name>
</gene>
<feature type="domain" description="Isochorismatase-like" evidence="8">
    <location>
        <begin position="7"/>
        <end position="166"/>
    </location>
</feature>
<evidence type="ECO:0000256" key="7">
    <source>
        <dbReference type="ARBA" id="ARBA00043224"/>
    </source>
</evidence>
<evidence type="ECO:0000259" key="8">
    <source>
        <dbReference type="Pfam" id="PF00857"/>
    </source>
</evidence>
<dbReference type="InterPro" id="IPR052347">
    <property type="entry name" value="Isochorismatase_Nicotinamidase"/>
</dbReference>
<name>A0A6P2DD63_9BACT</name>
<dbReference type="AlphaFoldDB" id="A0A6P2DD63"/>
<evidence type="ECO:0000256" key="6">
    <source>
        <dbReference type="ARBA" id="ARBA00039017"/>
    </source>
</evidence>
<comment type="pathway">
    <text evidence="5">Cofactor biosynthesis; nicotinate biosynthesis; nicotinate from nicotinamide: step 1/1.</text>
</comment>
<dbReference type="Pfam" id="PF00857">
    <property type="entry name" value="Isochorismatase"/>
    <property type="match status" value="1"/>
</dbReference>
<evidence type="ECO:0000313" key="9">
    <source>
        <dbReference type="EMBL" id="VTR99282.1"/>
    </source>
</evidence>
<dbReference type="GO" id="GO:0008936">
    <property type="term" value="F:nicotinamidase activity"/>
    <property type="evidence" value="ECO:0007669"/>
    <property type="project" value="UniProtKB-EC"/>
</dbReference>
<evidence type="ECO:0000256" key="5">
    <source>
        <dbReference type="ARBA" id="ARBA00037900"/>
    </source>
</evidence>
<keyword evidence="4" id="KW-0378">Hydrolase</keyword>
<sequence>MLTPATTALLVVDAQQGFTDLCPAELPVPGGSAIVPHVNALLALPFARVDATQDWHPPDHRSFLGQADNIYPPHCVMNTPGAEFLPGLHADRFSAIWRKGYDRDFEAYAVTAQHPGLGAFLSASGIKVVVVCGIATNICCFFAARDLRRAGFDVWLVEDASAGIDVPAAGLFQSKAKEEGLALGIRYCTVADVTSAMSGN</sequence>
<dbReference type="PANTHER" id="PTHR11080:SF2">
    <property type="entry name" value="LD05707P"/>
    <property type="match status" value="1"/>
</dbReference>
<dbReference type="SUPFAM" id="SSF52499">
    <property type="entry name" value="Isochorismatase-like hydrolases"/>
    <property type="match status" value="1"/>
</dbReference>
<comment type="similarity">
    <text evidence="1">Belongs to the isochorismatase family.</text>
</comment>
<evidence type="ECO:0000256" key="4">
    <source>
        <dbReference type="ARBA" id="ARBA00022801"/>
    </source>
</evidence>
<organism evidence="9 10">
    <name type="scientific">Gemmata massiliana</name>
    <dbReference type="NCBI Taxonomy" id="1210884"/>
    <lineage>
        <taxon>Bacteria</taxon>
        <taxon>Pseudomonadati</taxon>
        <taxon>Planctomycetota</taxon>
        <taxon>Planctomycetia</taxon>
        <taxon>Gemmatales</taxon>
        <taxon>Gemmataceae</taxon>
        <taxon>Gemmata</taxon>
    </lineage>
</organism>
<accession>A0A6P2DD63</accession>
<evidence type="ECO:0000256" key="3">
    <source>
        <dbReference type="ARBA" id="ARBA00022723"/>
    </source>
</evidence>
<dbReference type="Proteomes" id="UP000464178">
    <property type="component" value="Chromosome"/>
</dbReference>
<dbReference type="InterPro" id="IPR000868">
    <property type="entry name" value="Isochorismatase-like_dom"/>
</dbReference>
<dbReference type="PANTHER" id="PTHR11080">
    <property type="entry name" value="PYRAZINAMIDASE/NICOTINAMIDASE"/>
    <property type="match status" value="1"/>
</dbReference>
<dbReference type="InterPro" id="IPR036380">
    <property type="entry name" value="Isochorismatase-like_sf"/>
</dbReference>
<evidence type="ECO:0000256" key="1">
    <source>
        <dbReference type="ARBA" id="ARBA00006336"/>
    </source>
</evidence>
<protein>
    <recommendedName>
        <fullName evidence="6">nicotinamidase</fullName>
        <ecNumber evidence="6">3.5.1.19</ecNumber>
    </recommendedName>
    <alternativeName>
        <fullName evidence="7">Nicotinamide deamidase</fullName>
    </alternativeName>
</protein>
<dbReference type="KEGG" id="gms:SOIL9_85700"/>
<dbReference type="GO" id="GO:0019363">
    <property type="term" value="P:pyridine nucleotide biosynthetic process"/>
    <property type="evidence" value="ECO:0007669"/>
    <property type="project" value="UniProtKB-KW"/>
</dbReference>
<dbReference type="EMBL" id="LR593886">
    <property type="protein sequence ID" value="VTR99282.1"/>
    <property type="molecule type" value="Genomic_DNA"/>
</dbReference>
<reference evidence="9 10" key="1">
    <citation type="submission" date="2019-05" db="EMBL/GenBank/DDBJ databases">
        <authorList>
            <consortium name="Science for Life Laboratories"/>
        </authorList>
    </citation>
    <scope>NUCLEOTIDE SEQUENCE [LARGE SCALE GENOMIC DNA]</scope>
    <source>
        <strain evidence="9">Soil9</strain>
    </source>
</reference>
<dbReference type="GO" id="GO:0046872">
    <property type="term" value="F:metal ion binding"/>
    <property type="evidence" value="ECO:0007669"/>
    <property type="project" value="UniProtKB-KW"/>
</dbReference>
<proteinExistence type="inferred from homology"/>
<dbReference type="EC" id="3.5.1.19" evidence="6"/>
<keyword evidence="2" id="KW-0662">Pyridine nucleotide biosynthesis</keyword>
<dbReference type="Gene3D" id="3.40.50.850">
    <property type="entry name" value="Isochorismatase-like"/>
    <property type="match status" value="1"/>
</dbReference>